<protein>
    <submittedName>
        <fullName evidence="1">Uncharacterized protein</fullName>
    </submittedName>
</protein>
<evidence type="ECO:0000313" key="1">
    <source>
        <dbReference type="EMBL" id="KAL2067573.1"/>
    </source>
</evidence>
<evidence type="ECO:0000313" key="2">
    <source>
        <dbReference type="Proteomes" id="UP001595075"/>
    </source>
</evidence>
<accession>A0ABR4CC84</accession>
<keyword evidence="2" id="KW-1185">Reference proteome</keyword>
<dbReference type="EMBL" id="JAZHXI010000010">
    <property type="protein sequence ID" value="KAL2067573.1"/>
    <property type="molecule type" value="Genomic_DNA"/>
</dbReference>
<gene>
    <name evidence="1" type="ORF">VTL71DRAFT_1998</name>
</gene>
<sequence>MDPTDTEFQALARLFMVQDTDRIIERMTCMDQVRRSENEAIWFNTNDELGAKLWDIEPLCQVAGICHDGGIILDGCHGISIRWKDFPRIYYQTVDSWQRRWISFRLRAGPVLFVVGAIIFGIEQHYRNRTKYLGAAIVGLSVLLSVHTMQKIPELYDGKIRKSQPWLLGFEGQLPLQEIEKTMFGNCIGRLRWSSSSSPFCAKSEEGRFGIEPHPLSFNIAPGYRIFTLVDTGNMSVTLFAAMKPPSVALICGKEGGMLRAVLCSYERSNNSFVKQCVLRMESPMLQKCEMMGWAKVE</sequence>
<name>A0ABR4CC84_9HELO</name>
<organism evidence="1 2">
    <name type="scientific">Oculimacula yallundae</name>
    <dbReference type="NCBI Taxonomy" id="86028"/>
    <lineage>
        <taxon>Eukaryota</taxon>
        <taxon>Fungi</taxon>
        <taxon>Dikarya</taxon>
        <taxon>Ascomycota</taxon>
        <taxon>Pezizomycotina</taxon>
        <taxon>Leotiomycetes</taxon>
        <taxon>Helotiales</taxon>
        <taxon>Ploettnerulaceae</taxon>
        <taxon>Oculimacula</taxon>
    </lineage>
</organism>
<comment type="caution">
    <text evidence="1">The sequence shown here is derived from an EMBL/GenBank/DDBJ whole genome shotgun (WGS) entry which is preliminary data.</text>
</comment>
<dbReference type="Proteomes" id="UP001595075">
    <property type="component" value="Unassembled WGS sequence"/>
</dbReference>
<reference evidence="1 2" key="1">
    <citation type="journal article" date="2024" name="Commun. Biol.">
        <title>Comparative genomic analysis of thermophilic fungi reveals convergent evolutionary adaptations and gene losses.</title>
        <authorList>
            <person name="Steindorff A.S."/>
            <person name="Aguilar-Pontes M.V."/>
            <person name="Robinson A.J."/>
            <person name="Andreopoulos B."/>
            <person name="LaButti K."/>
            <person name="Kuo A."/>
            <person name="Mondo S."/>
            <person name="Riley R."/>
            <person name="Otillar R."/>
            <person name="Haridas S."/>
            <person name="Lipzen A."/>
            <person name="Grimwood J."/>
            <person name="Schmutz J."/>
            <person name="Clum A."/>
            <person name="Reid I.D."/>
            <person name="Moisan M.C."/>
            <person name="Butler G."/>
            <person name="Nguyen T.T.M."/>
            <person name="Dewar K."/>
            <person name="Conant G."/>
            <person name="Drula E."/>
            <person name="Henrissat B."/>
            <person name="Hansel C."/>
            <person name="Singer S."/>
            <person name="Hutchinson M.I."/>
            <person name="de Vries R.P."/>
            <person name="Natvig D.O."/>
            <person name="Powell A.J."/>
            <person name="Tsang A."/>
            <person name="Grigoriev I.V."/>
        </authorList>
    </citation>
    <scope>NUCLEOTIDE SEQUENCE [LARGE SCALE GENOMIC DNA]</scope>
    <source>
        <strain evidence="1 2">CBS 494.80</strain>
    </source>
</reference>
<proteinExistence type="predicted"/>